<dbReference type="EMBL" id="CAFE01000020">
    <property type="protein sequence ID" value="CCD35837.2"/>
    <property type="molecule type" value="Genomic_DNA"/>
</dbReference>
<gene>
    <name evidence="1" type="ORF">BKIR_c114_0663</name>
</gene>
<evidence type="ECO:0008006" key="3">
    <source>
        <dbReference type="Google" id="ProtNLM"/>
    </source>
</evidence>
<reference evidence="1 2" key="1">
    <citation type="submission" date="2011-09" db="EMBL/GenBank/DDBJ databases">
        <authorList>
            <person name="Carlier A."/>
        </authorList>
    </citation>
    <scope>NUCLEOTIDE SEQUENCE [LARGE SCALE GENOMIC DNA]</scope>
    <source>
        <strain evidence="1 2">UZHbot1</strain>
    </source>
</reference>
<reference evidence="1 2" key="2">
    <citation type="submission" date="2011-10" db="EMBL/GenBank/DDBJ databases">
        <title>Draft genome sequence of Candidatus Burkholderia kirkii.</title>
        <authorList>
            <person name="Carlier A.L."/>
            <person name="Eberl L."/>
        </authorList>
    </citation>
    <scope>NUCLEOTIDE SEQUENCE [LARGE SCALE GENOMIC DNA]</scope>
    <source>
        <strain evidence="1 2">UZHbot1</strain>
    </source>
</reference>
<keyword evidence="2" id="KW-1185">Reference proteome</keyword>
<evidence type="ECO:0000313" key="1">
    <source>
        <dbReference type="EMBL" id="CCD35837.2"/>
    </source>
</evidence>
<dbReference type="STRING" id="1055526.BKIR_c114_0663"/>
<accession>G4M3W0</accession>
<name>G4M3W0_9BURK</name>
<dbReference type="BioCyc" id="CBUR1055526:G10QW-315-MONOMER"/>
<proteinExistence type="predicted"/>
<sequence>MAIKLSPREYAPSTMDEFVYFLETDEVISRLRNSKYDIDDMNFLATRLHALAANKNNLLDHIIAELEEPTRFQVRNNGQSQGFILYRTPYYTIRLMIWIPAGPQARPKPFSYESAHDHAFDLMSVGFFGPGYRTSLYSFNYNDPIMSVDGLTRLDYKGDEYLREGEVIYYFANQDVHIQHVPTSLSASLNLIIVKPDSAARQTVFDLQGSSSNGDVAWGKPRFNSQSKLVGQRSIFSVLSMHGNARSRQAIVQVVHDHELEEVKALAWAALLQGKFSDPHLHAELVGEKSTFVKNVVAGYQLKQEGIAT</sequence>
<protein>
    <recommendedName>
        <fullName evidence="3">ISXo8 transposase</fullName>
    </recommendedName>
</protein>
<dbReference type="AlphaFoldDB" id="G4M3W0"/>
<comment type="caution">
    <text evidence="1">The sequence shown here is derived from an EMBL/GenBank/DDBJ whole genome shotgun (WGS) entry which is preliminary data.</text>
</comment>
<dbReference type="HOGENOM" id="CLU_078169_0_0_4"/>
<dbReference type="Proteomes" id="UP000003511">
    <property type="component" value="Unassembled WGS sequence"/>
</dbReference>
<evidence type="ECO:0000313" key="2">
    <source>
        <dbReference type="Proteomes" id="UP000003511"/>
    </source>
</evidence>
<organism evidence="1 2">
    <name type="scientific">Candidatus Paraburkholderia kirkii UZHbot1</name>
    <dbReference type="NCBI Taxonomy" id="1055526"/>
    <lineage>
        <taxon>Bacteria</taxon>
        <taxon>Pseudomonadati</taxon>
        <taxon>Pseudomonadota</taxon>
        <taxon>Betaproteobacteria</taxon>
        <taxon>Burkholderiales</taxon>
        <taxon>Burkholderiaceae</taxon>
        <taxon>Paraburkholderia</taxon>
    </lineage>
</organism>